<reference evidence="1" key="1">
    <citation type="submission" date="2021-06" db="EMBL/GenBank/DDBJ databases">
        <authorList>
            <person name="Kallberg Y."/>
            <person name="Tangrot J."/>
            <person name="Rosling A."/>
        </authorList>
    </citation>
    <scope>NUCLEOTIDE SEQUENCE</scope>
    <source>
        <strain evidence="1">87-6 pot B 2015</strain>
    </source>
</reference>
<dbReference type="EMBL" id="CAJVPP010009059">
    <property type="protein sequence ID" value="CAG8701844.1"/>
    <property type="molecule type" value="Genomic_DNA"/>
</dbReference>
<feature type="non-terminal residue" evidence="1">
    <location>
        <position position="1"/>
    </location>
</feature>
<evidence type="ECO:0000313" key="2">
    <source>
        <dbReference type="Proteomes" id="UP000789375"/>
    </source>
</evidence>
<protein>
    <submittedName>
        <fullName evidence="1">8265_t:CDS:1</fullName>
    </submittedName>
</protein>
<comment type="caution">
    <text evidence="1">The sequence shown here is derived from an EMBL/GenBank/DDBJ whole genome shotgun (WGS) entry which is preliminary data.</text>
</comment>
<evidence type="ECO:0000313" key="1">
    <source>
        <dbReference type="EMBL" id="CAG8701844.1"/>
    </source>
</evidence>
<dbReference type="AlphaFoldDB" id="A0A9N9HRR4"/>
<name>A0A9N9HRR4_FUNMO</name>
<accession>A0A9N9HRR4</accession>
<keyword evidence="2" id="KW-1185">Reference proteome</keyword>
<dbReference type="Proteomes" id="UP000789375">
    <property type="component" value="Unassembled WGS sequence"/>
</dbReference>
<proteinExistence type="predicted"/>
<organism evidence="1 2">
    <name type="scientific">Funneliformis mosseae</name>
    <name type="common">Endomycorrhizal fungus</name>
    <name type="synonym">Glomus mosseae</name>
    <dbReference type="NCBI Taxonomy" id="27381"/>
    <lineage>
        <taxon>Eukaryota</taxon>
        <taxon>Fungi</taxon>
        <taxon>Fungi incertae sedis</taxon>
        <taxon>Mucoromycota</taxon>
        <taxon>Glomeromycotina</taxon>
        <taxon>Glomeromycetes</taxon>
        <taxon>Glomerales</taxon>
        <taxon>Glomeraceae</taxon>
        <taxon>Funneliformis</taxon>
    </lineage>
</organism>
<gene>
    <name evidence="1" type="ORF">FMOSSE_LOCUS13854</name>
</gene>
<sequence>TKKEKVDNVTLNLKIESTSSTSYIFPSTNITYNLQPTPITTIVHLEFFS</sequence>